<organism evidence="1 2">
    <name type="scientific">Leptospira noguchii</name>
    <dbReference type="NCBI Taxonomy" id="28182"/>
    <lineage>
        <taxon>Bacteria</taxon>
        <taxon>Pseudomonadati</taxon>
        <taxon>Spirochaetota</taxon>
        <taxon>Spirochaetia</taxon>
        <taxon>Leptospirales</taxon>
        <taxon>Leptospiraceae</taxon>
        <taxon>Leptospira</taxon>
    </lineage>
</organism>
<gene>
    <name evidence="1" type="ORF">MAL03_12155</name>
</gene>
<dbReference type="AlphaFoldDB" id="A0A9Q8VVU7"/>
<sequence>MLESLLKSLNDPDLISNHVLPWGSPIPVFGDISNSRVATLGLNPSNREFMDADGKELEGEKRRFHTLKSLNISSWSRVKQKHLDLIDHSYKNYFNKNPYDSWFRVLDKIISGTQTSFYDKSNKACHLDLVPYATSCKWAELSGKQQSRLFQMAGDTLAFMLRESSIRIIVLNGKTVVDAFQKISNQTLEKELIPEWTLPRRSGIGVSGFSYSGIINQISDQKLRKNIYILGFNHNLQSSFGVTNAVKTSIQDWISHSFEKIKNETKR</sequence>
<dbReference type="EMBL" id="CP091957">
    <property type="protein sequence ID" value="UOG55639.1"/>
    <property type="molecule type" value="Genomic_DNA"/>
</dbReference>
<dbReference type="Proteomes" id="UP000829829">
    <property type="component" value="Chromosome 1"/>
</dbReference>
<dbReference type="RefSeq" id="WP_141598506.1">
    <property type="nucleotide sequence ID" value="NZ_CP091928.1"/>
</dbReference>
<proteinExistence type="predicted"/>
<protein>
    <submittedName>
        <fullName evidence="1">Uncharacterized protein</fullName>
    </submittedName>
</protein>
<accession>A0A9Q8VVU7</accession>
<reference evidence="1" key="1">
    <citation type="submission" date="2022-02" db="EMBL/GenBank/DDBJ databases">
        <title>The genetically variable rfb locus in Leptospira is a mobile cassette and a molecular signature of serovar identity.</title>
        <authorList>
            <person name="Nieves C."/>
            <person name="Vincent A.T."/>
            <person name="Zarantonelli L."/>
            <person name="Picardeau M."/>
            <person name="Veyrier F.J."/>
            <person name="Buschiazzo A."/>
        </authorList>
    </citation>
    <scope>NUCLEOTIDE SEQUENCE</scope>
    <source>
        <strain evidence="1">IP1512017</strain>
    </source>
</reference>
<evidence type="ECO:0000313" key="2">
    <source>
        <dbReference type="Proteomes" id="UP000829829"/>
    </source>
</evidence>
<name>A0A9Q8VVU7_9LEPT</name>
<evidence type="ECO:0000313" key="1">
    <source>
        <dbReference type="EMBL" id="UOG55639.1"/>
    </source>
</evidence>